<dbReference type="InterPro" id="IPR027417">
    <property type="entry name" value="P-loop_NTPase"/>
</dbReference>
<proteinExistence type="predicted"/>
<dbReference type="GO" id="GO:0005739">
    <property type="term" value="C:mitochondrion"/>
    <property type="evidence" value="ECO:0007669"/>
    <property type="project" value="GOC"/>
</dbReference>
<dbReference type="GeneID" id="116296720"/>
<sequence>MCGILLAMLRYFQRELFFYSSVSAIRKVRVSKSRKKMIGLARSQVCRYSSVNFTMQSSSTAKLIILEGNIGVGKTTLACQLARKLDYKLFLEPTTKNPYLAKFYEDPKRYALKLQLWIFRQRFRMYIKAAKHLLETGQGVLLDRSVFSDCVFADVNFQEGSISEEGYQYYNELKTKALRAVPVPHILIYIDASPETCNERIHGRGRDFEGGIPLAYLRGLDKAYKNMLNEMRSHDCKVLVYDWSDFGYQHEVSKDVKNTDSMKWQQDTLTRFAEVISDKSRLNQVLNLDYTIPEAEFTDVTDEECDTLQAEEHRGHKLETARKIVKQMKQIKESVIVTSE</sequence>
<dbReference type="InterPro" id="IPR031314">
    <property type="entry name" value="DNK_dom"/>
</dbReference>
<evidence type="ECO:0000313" key="3">
    <source>
        <dbReference type="RefSeq" id="XP_031560644.1"/>
    </source>
</evidence>
<dbReference type="RefSeq" id="XP_031560644.1">
    <property type="nucleotide sequence ID" value="XM_031704784.1"/>
</dbReference>
<dbReference type="KEGG" id="aten:116296720"/>
<organism evidence="2 3">
    <name type="scientific">Actinia tenebrosa</name>
    <name type="common">Australian red waratah sea anemone</name>
    <dbReference type="NCBI Taxonomy" id="6105"/>
    <lineage>
        <taxon>Eukaryota</taxon>
        <taxon>Metazoa</taxon>
        <taxon>Cnidaria</taxon>
        <taxon>Anthozoa</taxon>
        <taxon>Hexacorallia</taxon>
        <taxon>Actiniaria</taxon>
        <taxon>Actiniidae</taxon>
        <taxon>Actinia</taxon>
    </lineage>
</organism>
<dbReference type="Proteomes" id="UP000515163">
    <property type="component" value="Unplaced"/>
</dbReference>
<name>A0A6P8HW53_ACTTE</name>
<reference evidence="3" key="1">
    <citation type="submission" date="2025-08" db="UniProtKB">
        <authorList>
            <consortium name="RefSeq"/>
        </authorList>
    </citation>
    <scope>IDENTIFICATION</scope>
    <source>
        <tissue evidence="3">Tentacle</tissue>
    </source>
</reference>
<evidence type="ECO:0000313" key="2">
    <source>
        <dbReference type="Proteomes" id="UP000515163"/>
    </source>
</evidence>
<dbReference type="GO" id="GO:0006120">
    <property type="term" value="P:mitochondrial electron transport, NADH to ubiquinone"/>
    <property type="evidence" value="ECO:0007669"/>
    <property type="project" value="TreeGrafter"/>
</dbReference>
<dbReference type="InterPro" id="IPR050566">
    <property type="entry name" value="Deoxyribonucleoside_kinase"/>
</dbReference>
<dbReference type="InParanoid" id="A0A6P8HW53"/>
<dbReference type="Pfam" id="PF01712">
    <property type="entry name" value="dNK"/>
    <property type="match status" value="1"/>
</dbReference>
<dbReference type="SUPFAM" id="SSF52540">
    <property type="entry name" value="P-loop containing nucleoside triphosphate hydrolases"/>
    <property type="match status" value="1"/>
</dbReference>
<dbReference type="Gene3D" id="3.40.50.300">
    <property type="entry name" value="P-loop containing nucleotide triphosphate hydrolases"/>
    <property type="match status" value="1"/>
</dbReference>
<feature type="domain" description="Deoxynucleoside kinase" evidence="1">
    <location>
        <begin position="64"/>
        <end position="258"/>
    </location>
</feature>
<gene>
    <name evidence="3" type="primary">LOC116296720</name>
</gene>
<dbReference type="FunCoup" id="A0A6P8HW53">
    <property type="interactions" value="1370"/>
</dbReference>
<dbReference type="PANTHER" id="PTHR10513:SF15">
    <property type="entry name" value="NADH DEHYDROGENASE [UBIQUINONE] 1 ALPHA SUBCOMPLEX SUBUNIT 10, MITOCHONDRIAL"/>
    <property type="match status" value="1"/>
</dbReference>
<dbReference type="OrthoDB" id="17400at2759"/>
<evidence type="ECO:0000259" key="1">
    <source>
        <dbReference type="Pfam" id="PF01712"/>
    </source>
</evidence>
<dbReference type="AlphaFoldDB" id="A0A6P8HW53"/>
<keyword evidence="2" id="KW-1185">Reference proteome</keyword>
<dbReference type="PANTHER" id="PTHR10513">
    <property type="entry name" value="DEOXYNUCLEOSIDE KINASE"/>
    <property type="match status" value="1"/>
</dbReference>
<dbReference type="CDD" id="cd01673">
    <property type="entry name" value="dNK"/>
    <property type="match status" value="1"/>
</dbReference>
<accession>A0A6P8HW53</accession>
<protein>
    <submittedName>
        <fullName evidence="3">Deoxyguanosine kinase-like isoform X1</fullName>
    </submittedName>
</protein>